<feature type="compositionally biased region" description="Low complexity" evidence="1">
    <location>
        <begin position="143"/>
        <end position="154"/>
    </location>
</feature>
<name>A0AAN1WFN2_9GAMM</name>
<dbReference type="EMBL" id="AP023086">
    <property type="protein sequence ID" value="BCD96730.1"/>
    <property type="molecule type" value="Genomic_DNA"/>
</dbReference>
<dbReference type="KEGG" id="marq:MARGE09_P0930"/>
<proteinExistence type="predicted"/>
<dbReference type="RefSeq" id="WP_236986218.1">
    <property type="nucleotide sequence ID" value="NZ_AP023086.1"/>
</dbReference>
<keyword evidence="2" id="KW-1133">Transmembrane helix</keyword>
<dbReference type="InterPro" id="IPR038440">
    <property type="entry name" value="FimV_C_sf"/>
</dbReference>
<feature type="region of interest" description="Disordered" evidence="1">
    <location>
        <begin position="143"/>
        <end position="179"/>
    </location>
</feature>
<dbReference type="Pfam" id="PF25800">
    <property type="entry name" value="FimV_N"/>
    <property type="match status" value="1"/>
</dbReference>
<feature type="compositionally biased region" description="Basic and acidic residues" evidence="1">
    <location>
        <begin position="241"/>
        <end position="250"/>
    </location>
</feature>
<keyword evidence="2" id="KW-0812">Transmembrane</keyword>
<reference evidence="4 5" key="1">
    <citation type="journal article" date="2022" name="IScience">
        <title>An ultrasensitive nanofiber-based assay for enzymatic hydrolysis and deep-sea microbial degradation of cellulose.</title>
        <authorList>
            <person name="Tsudome M."/>
            <person name="Tachioka M."/>
            <person name="Miyazaki M."/>
            <person name="Uchimura K."/>
            <person name="Tsuda M."/>
            <person name="Takaki Y."/>
            <person name="Deguchi S."/>
        </authorList>
    </citation>
    <scope>NUCLEOTIDE SEQUENCE [LARGE SCALE GENOMIC DNA]</scope>
    <source>
        <strain evidence="4 5">GE09</strain>
    </source>
</reference>
<protein>
    <submittedName>
        <fullName evidence="4">Pilus assembly protein FimV</fullName>
    </submittedName>
</protein>
<feature type="compositionally biased region" description="Acidic residues" evidence="1">
    <location>
        <begin position="734"/>
        <end position="744"/>
    </location>
</feature>
<evidence type="ECO:0000313" key="4">
    <source>
        <dbReference type="EMBL" id="BCD96730.1"/>
    </source>
</evidence>
<feature type="compositionally biased region" description="Acidic residues" evidence="1">
    <location>
        <begin position="488"/>
        <end position="499"/>
    </location>
</feature>
<dbReference type="NCBIfam" id="TIGR03504">
    <property type="entry name" value="FimV_Cterm"/>
    <property type="match status" value="1"/>
</dbReference>
<feature type="region of interest" description="Disordered" evidence="1">
    <location>
        <begin position="729"/>
        <end position="759"/>
    </location>
</feature>
<feature type="region of interest" description="Disordered" evidence="1">
    <location>
        <begin position="374"/>
        <end position="443"/>
    </location>
</feature>
<sequence>MGLRTRAILLGVASYLASPLGLALGLGEIKMNSHLNQPLEAEIQLLQTRELSAQEILVGLGTREDFERVGVDRPFFLNDLKFTVDMESPNGPVIRVKSNRLVKEPFLNFIVQAQWPSGKLLREYTVLLDLPVFTKEPARAVQAAKAQAPARQPVTQTRTPARQPAPRQSSGFDGDTYGPVSSTDTLWAIASKAKPGDEFSVQQTMLAIQRLNPNAFINNNINLLKRGAVLRLPSETDITDFDPRQAKREVASQNRNVKAGAPAAQIDASRSNVERGQAAEQVQGRVKLTSASDITGSKSGSGSGEGEQDSEALRTQLLSTQEELAATKRENADLNARVLAMDEQVKTMEKLLDVASADMRKLELALQEQQKQEALAVDDGAVDASTAEDTDSAEVSDNTTEAVVEEAAEAAATTSEAQEAPSSEPAVEAAPVKPEPVKAVEPPAAKKKSFMDIIMENLIFIGGALVLLIGGLVYFLLTRNSGFDDDDEFDYDESAEPNDDPIAASSEHDGALDDVTVAQFDSNDDTVLERDLDTTEPEITLDSLGSQLLDDDNSKGVLESADNHIALGEYDEALAVLDGATQADPSEVQLKRLEIFAKQDNLEAFDGQFAAFEESATPAQVERAQDFRGLISSAMLGAGVAALDQESEPDFDELDTTLQFDAVSEADIEAAAAKVDTSTDDTVLDVGDIDNTVLDDSTEEFSLDDLDTSLELDLDDESDDLEADLEALAAGSEPSEESVSEDLDFSALSDDSTQETESFDLEASALELDLEDDAELSLDLSDDDTVEIDADLLDGASLGDDLDIELRESNVEEDNDELDLTNLAAPSSATSSAAALELSLDDDALSLDDGLSLGDDLGVDDLSLEDLEDESTDTAELSVADDEVDDLDVDLDSLDQDLDQLASDFEGDLAELDDALENDDALTTVEPEALTDVSVDAEDVTTLVEQPAADVELPAFDPDSDDDSEPGFLGDSDEVATKIDLLRVFVDMGDTESALNTLEEIREEGNDAQKQEAESLFAELG</sequence>
<dbReference type="Proteomes" id="UP001320119">
    <property type="component" value="Chromosome"/>
</dbReference>
<dbReference type="InterPro" id="IPR020011">
    <property type="entry name" value="FimV_C"/>
</dbReference>
<feature type="transmembrane region" description="Helical" evidence="2">
    <location>
        <begin position="458"/>
        <end position="477"/>
    </location>
</feature>
<gene>
    <name evidence="4" type="ORF">MARGE09_P0930</name>
</gene>
<evidence type="ECO:0000256" key="2">
    <source>
        <dbReference type="SAM" id="Phobius"/>
    </source>
</evidence>
<accession>A0AAN1WFN2</accession>
<evidence type="ECO:0000259" key="3">
    <source>
        <dbReference type="Pfam" id="PF25800"/>
    </source>
</evidence>
<dbReference type="Gene3D" id="1.20.58.2200">
    <property type="match status" value="1"/>
</dbReference>
<feature type="compositionally biased region" description="Polar residues" evidence="1">
    <location>
        <begin position="155"/>
        <end position="171"/>
    </location>
</feature>
<dbReference type="InterPro" id="IPR057840">
    <property type="entry name" value="FimV_N"/>
</dbReference>
<evidence type="ECO:0000256" key="1">
    <source>
        <dbReference type="SAM" id="MobiDB-lite"/>
    </source>
</evidence>
<dbReference type="InterPro" id="IPR020012">
    <property type="entry name" value="LysM_FimV"/>
</dbReference>
<feature type="region of interest" description="Disordered" evidence="1">
    <location>
        <begin position="488"/>
        <end position="510"/>
    </location>
</feature>
<feature type="domain" description="FimV N-terminal" evidence="3">
    <location>
        <begin position="24"/>
        <end position="131"/>
    </location>
</feature>
<dbReference type="NCBIfam" id="TIGR03505">
    <property type="entry name" value="FimV_core"/>
    <property type="match status" value="1"/>
</dbReference>
<evidence type="ECO:0000313" key="5">
    <source>
        <dbReference type="Proteomes" id="UP001320119"/>
    </source>
</evidence>
<feature type="compositionally biased region" description="Low complexity" evidence="1">
    <location>
        <begin position="409"/>
        <end position="443"/>
    </location>
</feature>
<feature type="region of interest" description="Disordered" evidence="1">
    <location>
        <begin position="240"/>
        <end position="312"/>
    </location>
</feature>
<keyword evidence="5" id="KW-1185">Reference proteome</keyword>
<organism evidence="4 5">
    <name type="scientific">Marinagarivorans cellulosilyticus</name>
    <dbReference type="NCBI Taxonomy" id="2721545"/>
    <lineage>
        <taxon>Bacteria</taxon>
        <taxon>Pseudomonadati</taxon>
        <taxon>Pseudomonadota</taxon>
        <taxon>Gammaproteobacteria</taxon>
        <taxon>Cellvibrionales</taxon>
        <taxon>Cellvibrionaceae</taxon>
        <taxon>Marinagarivorans</taxon>
    </lineage>
</organism>
<keyword evidence="2" id="KW-0472">Membrane</keyword>
<dbReference type="AlphaFoldDB" id="A0AAN1WFN2"/>
<feature type="region of interest" description="Disordered" evidence="1">
    <location>
        <begin position="950"/>
        <end position="972"/>
    </location>
</feature>